<dbReference type="Proteomes" id="UP000244932">
    <property type="component" value="Unassembled WGS sequence"/>
</dbReference>
<accession>A0A2R8AE36</accession>
<dbReference type="AlphaFoldDB" id="A0A2R8AE36"/>
<gene>
    <name evidence="1" type="ORF">POI8812_02862</name>
</gene>
<dbReference type="Pfam" id="PF12525">
    <property type="entry name" value="DUF3726"/>
    <property type="match status" value="1"/>
</dbReference>
<protein>
    <recommendedName>
        <fullName evidence="3">DUF3726 domain-containing protein</fullName>
    </recommendedName>
</protein>
<dbReference type="InterPro" id="IPR022201">
    <property type="entry name" value="DUF3726"/>
</dbReference>
<dbReference type="OrthoDB" id="8420038at2"/>
<keyword evidence="2" id="KW-1185">Reference proteome</keyword>
<evidence type="ECO:0000313" key="1">
    <source>
        <dbReference type="EMBL" id="SPF30523.1"/>
    </source>
</evidence>
<sequence length="178" mass="18874">MTLSLNEVQSLARKAARGAGFSWGMADEAGRAVRFLHEWGLDGAATLTFLLDNRGTVVGQCGLTLACRLSDQPPRGREEHVDVIAPALLLFGLGSSGFRMTWQDGFAYVGEGLSVVGTLPARGTMIVEPCGTNSSHTSICHRATCDDTALTKLELFARRTYAPATEQSRTLGAGGADD</sequence>
<name>A0A2R8AE36_9RHOB</name>
<dbReference type="EMBL" id="OMKW01000004">
    <property type="protein sequence ID" value="SPF30523.1"/>
    <property type="molecule type" value="Genomic_DNA"/>
</dbReference>
<organism evidence="1 2">
    <name type="scientific">Pontivivens insulae</name>
    <dbReference type="NCBI Taxonomy" id="1639689"/>
    <lineage>
        <taxon>Bacteria</taxon>
        <taxon>Pseudomonadati</taxon>
        <taxon>Pseudomonadota</taxon>
        <taxon>Alphaproteobacteria</taxon>
        <taxon>Rhodobacterales</taxon>
        <taxon>Paracoccaceae</taxon>
        <taxon>Pontivivens</taxon>
    </lineage>
</organism>
<evidence type="ECO:0000313" key="2">
    <source>
        <dbReference type="Proteomes" id="UP000244932"/>
    </source>
</evidence>
<proteinExistence type="predicted"/>
<evidence type="ECO:0008006" key="3">
    <source>
        <dbReference type="Google" id="ProtNLM"/>
    </source>
</evidence>
<reference evidence="1 2" key="1">
    <citation type="submission" date="2018-03" db="EMBL/GenBank/DDBJ databases">
        <authorList>
            <person name="Keele B.F."/>
        </authorList>
    </citation>
    <scope>NUCLEOTIDE SEQUENCE [LARGE SCALE GENOMIC DNA]</scope>
    <source>
        <strain evidence="1 2">CeCT 8812</strain>
    </source>
</reference>